<dbReference type="RefSeq" id="WP_035888087.1">
    <property type="nucleotide sequence ID" value="NZ_JNCF01000011.1"/>
</dbReference>
<dbReference type="STRING" id="1498499.EP47_04965"/>
<proteinExistence type="predicted"/>
<organism evidence="2 3">
    <name type="scientific">Legionella norrlandica</name>
    <dbReference type="NCBI Taxonomy" id="1498499"/>
    <lineage>
        <taxon>Bacteria</taxon>
        <taxon>Pseudomonadati</taxon>
        <taxon>Pseudomonadota</taxon>
        <taxon>Gammaproteobacteria</taxon>
        <taxon>Legionellales</taxon>
        <taxon>Legionellaceae</taxon>
        <taxon>Legionella</taxon>
    </lineage>
</organism>
<keyword evidence="3" id="KW-1185">Reference proteome</keyword>
<dbReference type="EMBL" id="JNCF01000011">
    <property type="protein sequence ID" value="KGP63717.1"/>
    <property type="molecule type" value="Genomic_DNA"/>
</dbReference>
<keyword evidence="1" id="KW-1133">Transmembrane helix</keyword>
<feature type="transmembrane region" description="Helical" evidence="1">
    <location>
        <begin position="6"/>
        <end position="26"/>
    </location>
</feature>
<dbReference type="AlphaFoldDB" id="A0A0A2SSI8"/>
<keyword evidence="1" id="KW-0472">Membrane</keyword>
<sequence>MVEIILLSILLAINLSFIFFFLFSVYPQIKNTKLRALQNNLGMKLIHKAIQEQKAILQSIEDNKMVFSNGKPKEEIEHQYDRAKKILQNGIMEEKDILQYCDITLEEMELLSGLIKNTEIKN</sequence>
<evidence type="ECO:0000313" key="2">
    <source>
        <dbReference type="EMBL" id="KGP63717.1"/>
    </source>
</evidence>
<keyword evidence="1" id="KW-0812">Transmembrane</keyword>
<dbReference type="Proteomes" id="UP000054422">
    <property type="component" value="Unassembled WGS sequence"/>
</dbReference>
<reference evidence="2 3" key="1">
    <citation type="submission" date="2014-05" db="EMBL/GenBank/DDBJ databases">
        <authorList>
            <person name="Rizzardi K."/>
            <person name="Winiecka-Krusnell J."/>
            <person name="Ramliden M."/>
            <person name="Alm E."/>
            <person name="Andersson S."/>
            <person name="Byfors S."/>
        </authorList>
    </citation>
    <scope>NUCLEOTIDE SEQUENCE [LARGE SCALE GENOMIC DNA]</scope>
    <source>
        <strain evidence="2 3">LEGN</strain>
    </source>
</reference>
<evidence type="ECO:0000256" key="1">
    <source>
        <dbReference type="SAM" id="Phobius"/>
    </source>
</evidence>
<evidence type="ECO:0008006" key="4">
    <source>
        <dbReference type="Google" id="ProtNLM"/>
    </source>
</evidence>
<protein>
    <recommendedName>
        <fullName evidence="4">DUF2802 domain-containing protein</fullName>
    </recommendedName>
</protein>
<evidence type="ECO:0000313" key="3">
    <source>
        <dbReference type="Proteomes" id="UP000054422"/>
    </source>
</evidence>
<name>A0A0A2SSI8_9GAMM</name>
<accession>A0A0A2SSI8</accession>
<gene>
    <name evidence="2" type="ORF">EP47_04965</name>
</gene>
<comment type="caution">
    <text evidence="2">The sequence shown here is derived from an EMBL/GenBank/DDBJ whole genome shotgun (WGS) entry which is preliminary data.</text>
</comment>